<dbReference type="Gene3D" id="2.60.120.1040">
    <property type="entry name" value="ZPR1, A/B domain"/>
    <property type="match status" value="1"/>
</dbReference>
<dbReference type="InterPro" id="IPR042451">
    <property type="entry name" value="ZPR1_A/B_dom"/>
</dbReference>
<dbReference type="PANTHER" id="PTHR10876">
    <property type="entry name" value="ZINC FINGER PROTEIN ZPR1"/>
    <property type="match status" value="1"/>
</dbReference>
<organism evidence="6 7">
    <name type="scientific">Escallonia herrerae</name>
    <dbReference type="NCBI Taxonomy" id="1293975"/>
    <lineage>
        <taxon>Eukaryota</taxon>
        <taxon>Viridiplantae</taxon>
        <taxon>Streptophyta</taxon>
        <taxon>Embryophyta</taxon>
        <taxon>Tracheophyta</taxon>
        <taxon>Spermatophyta</taxon>
        <taxon>Magnoliopsida</taxon>
        <taxon>eudicotyledons</taxon>
        <taxon>Gunneridae</taxon>
        <taxon>Pentapetalae</taxon>
        <taxon>asterids</taxon>
        <taxon>campanulids</taxon>
        <taxon>Escalloniales</taxon>
        <taxon>Escalloniaceae</taxon>
        <taxon>Escallonia</taxon>
    </lineage>
</organism>
<evidence type="ECO:0000313" key="6">
    <source>
        <dbReference type="EMBL" id="KAK3041215.1"/>
    </source>
</evidence>
<keyword evidence="4" id="KW-0862">Zinc</keyword>
<evidence type="ECO:0000256" key="1">
    <source>
        <dbReference type="ARBA" id="ARBA00008354"/>
    </source>
</evidence>
<feature type="domain" description="Zinc finger ZPR1-type" evidence="5">
    <location>
        <begin position="31"/>
        <end position="170"/>
    </location>
</feature>
<evidence type="ECO:0000313" key="7">
    <source>
        <dbReference type="Proteomes" id="UP001188597"/>
    </source>
</evidence>
<keyword evidence="2" id="KW-0479">Metal-binding</keyword>
<keyword evidence="3" id="KW-0863">Zinc-finger</keyword>
<evidence type="ECO:0000259" key="5">
    <source>
        <dbReference type="SMART" id="SM00709"/>
    </source>
</evidence>
<dbReference type="InterPro" id="IPR056180">
    <property type="entry name" value="ZPR1_jr_dom"/>
</dbReference>
<dbReference type="Proteomes" id="UP001188597">
    <property type="component" value="Unassembled WGS sequence"/>
</dbReference>
<dbReference type="InterPro" id="IPR040141">
    <property type="entry name" value="ZPR1"/>
</dbReference>
<evidence type="ECO:0000256" key="4">
    <source>
        <dbReference type="ARBA" id="ARBA00022833"/>
    </source>
</evidence>
<name>A0AA88XF20_9ASTE</name>
<comment type="similarity">
    <text evidence="1">Belongs to the ZPR1 family.</text>
</comment>
<sequence length="174" mass="19042">MKRFRYTSLDADPPPVAIIPMTTTSRQLRPRSGCTRTQVVTETVVVVACSGGGCGLTFHLIYNNSDPARIDLFKEEEVPERGRDQSDTAGVSIPEIDLELGSGTLGGQVTTVEGLITKISESLERVHGFTFGDSIDDNRRSKWQDFRARLTKTLEVGKPVALATFWRVPSSNAA</sequence>
<dbReference type="AlphaFoldDB" id="A0AA88XF20"/>
<gene>
    <name evidence="6" type="ORF">RJ639_028475</name>
</gene>
<dbReference type="PANTHER" id="PTHR10876:SF0">
    <property type="entry name" value="ZINC FINGER PROTEIN ZPR1"/>
    <property type="match status" value="1"/>
</dbReference>
<proteinExistence type="inferred from homology"/>
<dbReference type="SMART" id="SM00709">
    <property type="entry name" value="Zpr1"/>
    <property type="match status" value="1"/>
</dbReference>
<dbReference type="GO" id="GO:0008270">
    <property type="term" value="F:zinc ion binding"/>
    <property type="evidence" value="ECO:0007669"/>
    <property type="project" value="UniProtKB-KW"/>
</dbReference>
<dbReference type="InterPro" id="IPR004457">
    <property type="entry name" value="Znf_ZPR1"/>
</dbReference>
<dbReference type="GO" id="GO:0005634">
    <property type="term" value="C:nucleus"/>
    <property type="evidence" value="ECO:0007669"/>
    <property type="project" value="TreeGrafter"/>
</dbReference>
<protein>
    <recommendedName>
        <fullName evidence="5">Zinc finger ZPR1-type domain-containing protein</fullName>
    </recommendedName>
</protein>
<evidence type="ECO:0000256" key="3">
    <source>
        <dbReference type="ARBA" id="ARBA00022771"/>
    </source>
</evidence>
<keyword evidence="7" id="KW-1185">Reference proteome</keyword>
<comment type="caution">
    <text evidence="6">The sequence shown here is derived from an EMBL/GenBank/DDBJ whole genome shotgun (WGS) entry which is preliminary data.</text>
</comment>
<dbReference type="EMBL" id="JAVXUP010000039">
    <property type="protein sequence ID" value="KAK3041215.1"/>
    <property type="molecule type" value="Genomic_DNA"/>
</dbReference>
<reference evidence="6" key="1">
    <citation type="submission" date="2022-12" db="EMBL/GenBank/DDBJ databases">
        <title>Draft genome assemblies for two species of Escallonia (Escalloniales).</title>
        <authorList>
            <person name="Chanderbali A."/>
            <person name="Dervinis C."/>
            <person name="Anghel I."/>
            <person name="Soltis D."/>
            <person name="Soltis P."/>
            <person name="Zapata F."/>
        </authorList>
    </citation>
    <scope>NUCLEOTIDE SEQUENCE</scope>
    <source>
        <strain evidence="6">UCBG64.0493</strain>
        <tissue evidence="6">Leaf</tissue>
    </source>
</reference>
<evidence type="ECO:0000256" key="2">
    <source>
        <dbReference type="ARBA" id="ARBA00022723"/>
    </source>
</evidence>
<dbReference type="Pfam" id="PF22794">
    <property type="entry name" value="jr-ZPR1"/>
    <property type="match status" value="1"/>
</dbReference>
<accession>A0AA88XF20</accession>